<reference evidence="2 3" key="1">
    <citation type="journal article" date="2024" name="J Genomics">
        <title>Draft genome sequencing and assembly of Favolaschia claudopus CIRM-BRFM 2984 isolated from oak limbs.</title>
        <authorList>
            <person name="Navarro D."/>
            <person name="Drula E."/>
            <person name="Chaduli D."/>
            <person name="Cazenave R."/>
            <person name="Ahrendt S."/>
            <person name="Wang J."/>
            <person name="Lipzen A."/>
            <person name="Daum C."/>
            <person name="Barry K."/>
            <person name="Grigoriev I.V."/>
            <person name="Favel A."/>
            <person name="Rosso M.N."/>
            <person name="Martin F."/>
        </authorList>
    </citation>
    <scope>NUCLEOTIDE SEQUENCE [LARGE SCALE GENOMIC DNA]</scope>
    <source>
        <strain evidence="2 3">CIRM-BRFM 2984</strain>
    </source>
</reference>
<feature type="region of interest" description="Disordered" evidence="1">
    <location>
        <begin position="1"/>
        <end position="83"/>
    </location>
</feature>
<dbReference type="PANTHER" id="PTHR43628:SF1">
    <property type="entry name" value="CHITIN SYNTHASE REGULATORY FACTOR 2-RELATED"/>
    <property type="match status" value="1"/>
</dbReference>
<evidence type="ECO:0008006" key="4">
    <source>
        <dbReference type="Google" id="ProtNLM"/>
    </source>
</evidence>
<dbReference type="Pfam" id="PF08238">
    <property type="entry name" value="Sel1"/>
    <property type="match status" value="3"/>
</dbReference>
<feature type="region of interest" description="Disordered" evidence="1">
    <location>
        <begin position="211"/>
        <end position="395"/>
    </location>
</feature>
<sequence length="574" mass="63216">MMAAAPYSDQQQFQFHHSSPLDTLVRKTSTRKPNPHAARDERRWPQDSPSDRQPTGYQDLPKISTERAPYQVHHAAPSSPLLHSHFKTQSTATWTTNDNASYLDLGDSNDAEHGLAYGDYDVSSITTDDPAIRDSWQSNSNQTIRPEPTDGSNWSNVPSVMVSEAPEHMAYTTRAGKTPIIRPTTANFSRPARTAVEVPDAWEIEQKQRVLERNASRRTAPNTPDGQFSPTGFPGMPPSERNDIRRTRTTPNSPDAQFSPSSFPGERNDGRRQLSPSGFRPDSSTSSVYSQRSVDASQRPQSRSPEPSRAPGDPIQLPRRPPSLRPGSPASLYSDYSFYQLDSATPSPTDKQFLQPPSTSQPAQPSGSNKRVEFANSGRTPSGLSSPSPSGNFPMRTAQEFLQLGIQHHEADRLAESAVCFEKAATLDGGCGVGMLMWGLALRHGWGCSKNEKQGFKWLRRAAEHAVSDLESARNGGAIDEGAVQTELVLAIYEVGQCFFHGWGIPKDQKMGVSYYMVAARMGDADAQMDLGFCLANGKGAKKDRKEAAKWYRAAVKQGQSDIGLAWIYKEKFQ</sequence>
<name>A0AAW0B414_9AGAR</name>
<evidence type="ECO:0000256" key="1">
    <source>
        <dbReference type="SAM" id="MobiDB-lite"/>
    </source>
</evidence>
<evidence type="ECO:0000313" key="3">
    <source>
        <dbReference type="Proteomes" id="UP001362999"/>
    </source>
</evidence>
<feature type="compositionally biased region" description="Polar residues" evidence="1">
    <location>
        <begin position="340"/>
        <end position="352"/>
    </location>
</feature>
<accession>A0AAW0B414</accession>
<feature type="compositionally biased region" description="Polar residues" evidence="1">
    <location>
        <begin position="217"/>
        <end position="230"/>
    </location>
</feature>
<dbReference type="Proteomes" id="UP001362999">
    <property type="component" value="Unassembled WGS sequence"/>
</dbReference>
<dbReference type="SUPFAM" id="SSF81901">
    <property type="entry name" value="HCP-like"/>
    <property type="match status" value="1"/>
</dbReference>
<feature type="compositionally biased region" description="Polar residues" evidence="1">
    <location>
        <begin position="135"/>
        <end position="158"/>
    </location>
</feature>
<feature type="compositionally biased region" description="Polar residues" evidence="1">
    <location>
        <begin position="47"/>
        <end position="56"/>
    </location>
</feature>
<feature type="region of interest" description="Disordered" evidence="1">
    <location>
        <begin position="130"/>
        <end position="158"/>
    </location>
</feature>
<proteinExistence type="predicted"/>
<feature type="compositionally biased region" description="Low complexity" evidence="1">
    <location>
        <begin position="355"/>
        <end position="368"/>
    </location>
</feature>
<dbReference type="AlphaFoldDB" id="A0AAW0B414"/>
<dbReference type="GO" id="GO:0010972">
    <property type="term" value="P:negative regulation of G2/M transition of mitotic cell cycle"/>
    <property type="evidence" value="ECO:0007669"/>
    <property type="project" value="TreeGrafter"/>
</dbReference>
<dbReference type="GO" id="GO:0032153">
    <property type="term" value="C:cell division site"/>
    <property type="evidence" value="ECO:0007669"/>
    <property type="project" value="TreeGrafter"/>
</dbReference>
<gene>
    <name evidence="2" type="ORF">R3P38DRAFT_2971315</name>
</gene>
<feature type="compositionally biased region" description="Polar residues" evidence="1">
    <location>
        <begin position="249"/>
        <end position="262"/>
    </location>
</feature>
<dbReference type="InterPro" id="IPR052945">
    <property type="entry name" value="Mitotic_Regulator"/>
</dbReference>
<dbReference type="EMBL" id="JAWWNJ010000042">
    <property type="protein sequence ID" value="KAK7019925.1"/>
    <property type="molecule type" value="Genomic_DNA"/>
</dbReference>
<feature type="compositionally biased region" description="Low complexity" evidence="1">
    <location>
        <begin position="283"/>
        <end position="311"/>
    </location>
</feature>
<protein>
    <recommendedName>
        <fullName evidence="4">HCP-like protein</fullName>
    </recommendedName>
</protein>
<feature type="region of interest" description="Disordered" evidence="1">
    <location>
        <begin position="173"/>
        <end position="192"/>
    </location>
</feature>
<keyword evidence="3" id="KW-1185">Reference proteome</keyword>
<dbReference type="PANTHER" id="PTHR43628">
    <property type="entry name" value="ACTIVATOR OF C KINASE PROTEIN 1-RELATED"/>
    <property type="match status" value="1"/>
</dbReference>
<evidence type="ECO:0000313" key="2">
    <source>
        <dbReference type="EMBL" id="KAK7019925.1"/>
    </source>
</evidence>
<feature type="compositionally biased region" description="Low complexity" evidence="1">
    <location>
        <begin position="377"/>
        <end position="391"/>
    </location>
</feature>
<dbReference type="InterPro" id="IPR011990">
    <property type="entry name" value="TPR-like_helical_dom_sf"/>
</dbReference>
<comment type="caution">
    <text evidence="2">The sequence shown here is derived from an EMBL/GenBank/DDBJ whole genome shotgun (WGS) entry which is preliminary data.</text>
</comment>
<organism evidence="2 3">
    <name type="scientific">Favolaschia claudopus</name>
    <dbReference type="NCBI Taxonomy" id="2862362"/>
    <lineage>
        <taxon>Eukaryota</taxon>
        <taxon>Fungi</taxon>
        <taxon>Dikarya</taxon>
        <taxon>Basidiomycota</taxon>
        <taxon>Agaricomycotina</taxon>
        <taxon>Agaricomycetes</taxon>
        <taxon>Agaricomycetidae</taxon>
        <taxon>Agaricales</taxon>
        <taxon>Marasmiineae</taxon>
        <taxon>Mycenaceae</taxon>
        <taxon>Favolaschia</taxon>
    </lineage>
</organism>
<dbReference type="Gene3D" id="1.25.40.10">
    <property type="entry name" value="Tetratricopeptide repeat domain"/>
    <property type="match status" value="1"/>
</dbReference>
<dbReference type="SMART" id="SM00671">
    <property type="entry name" value="SEL1"/>
    <property type="match status" value="3"/>
</dbReference>
<dbReference type="InterPro" id="IPR006597">
    <property type="entry name" value="Sel1-like"/>
</dbReference>